<gene>
    <name evidence="2" type="ORF">Tco_0839242</name>
</gene>
<dbReference type="EMBL" id="BQNB010012534">
    <property type="protein sequence ID" value="GJT04780.1"/>
    <property type="molecule type" value="Genomic_DNA"/>
</dbReference>
<reference evidence="2" key="1">
    <citation type="journal article" date="2022" name="Int. J. Mol. Sci.">
        <title>Draft Genome of Tanacetum Coccineum: Genomic Comparison of Closely Related Tanacetum-Family Plants.</title>
        <authorList>
            <person name="Yamashiro T."/>
            <person name="Shiraishi A."/>
            <person name="Nakayama K."/>
            <person name="Satake H."/>
        </authorList>
    </citation>
    <scope>NUCLEOTIDE SEQUENCE</scope>
</reference>
<feature type="region of interest" description="Disordered" evidence="1">
    <location>
        <begin position="158"/>
        <end position="178"/>
    </location>
</feature>
<evidence type="ECO:0000256" key="1">
    <source>
        <dbReference type="SAM" id="MobiDB-lite"/>
    </source>
</evidence>
<accession>A0ABQ5AQ31</accession>
<keyword evidence="3" id="KW-1185">Reference proteome</keyword>
<name>A0ABQ5AQ31_9ASTR</name>
<sequence>MVDVNVNAPAEEAPAMAPPTHEFWDTVRYDNKSGSYSCQLDEQWFDLTKDTLRDTLQITLVDNNNAFSSPPTLDALIKFVNDLGYPKVVRTLSDVITTCFSHGEHSQQLSTCVLQERLQGLKDQGLWCYRFYGASSIEPILIMLRGCGKNLPNPSIPSSMTKGNWHDTLRERRKPPLL</sequence>
<protein>
    <submittedName>
        <fullName evidence="2">Uncharacterized protein</fullName>
    </submittedName>
</protein>
<evidence type="ECO:0000313" key="2">
    <source>
        <dbReference type="EMBL" id="GJT04780.1"/>
    </source>
</evidence>
<comment type="caution">
    <text evidence="2">The sequence shown here is derived from an EMBL/GenBank/DDBJ whole genome shotgun (WGS) entry which is preliminary data.</text>
</comment>
<reference evidence="2" key="2">
    <citation type="submission" date="2022-01" db="EMBL/GenBank/DDBJ databases">
        <authorList>
            <person name="Yamashiro T."/>
            <person name="Shiraishi A."/>
            <person name="Satake H."/>
            <person name="Nakayama K."/>
        </authorList>
    </citation>
    <scope>NUCLEOTIDE SEQUENCE</scope>
</reference>
<organism evidence="2 3">
    <name type="scientific">Tanacetum coccineum</name>
    <dbReference type="NCBI Taxonomy" id="301880"/>
    <lineage>
        <taxon>Eukaryota</taxon>
        <taxon>Viridiplantae</taxon>
        <taxon>Streptophyta</taxon>
        <taxon>Embryophyta</taxon>
        <taxon>Tracheophyta</taxon>
        <taxon>Spermatophyta</taxon>
        <taxon>Magnoliopsida</taxon>
        <taxon>eudicotyledons</taxon>
        <taxon>Gunneridae</taxon>
        <taxon>Pentapetalae</taxon>
        <taxon>asterids</taxon>
        <taxon>campanulids</taxon>
        <taxon>Asterales</taxon>
        <taxon>Asteraceae</taxon>
        <taxon>Asteroideae</taxon>
        <taxon>Anthemideae</taxon>
        <taxon>Anthemidinae</taxon>
        <taxon>Tanacetum</taxon>
    </lineage>
</organism>
<evidence type="ECO:0000313" key="3">
    <source>
        <dbReference type="Proteomes" id="UP001151760"/>
    </source>
</evidence>
<dbReference type="Proteomes" id="UP001151760">
    <property type="component" value="Unassembled WGS sequence"/>
</dbReference>
<proteinExistence type="predicted"/>